<dbReference type="AlphaFoldDB" id="A0A0C3DUT0"/>
<dbReference type="InterPro" id="IPR008271">
    <property type="entry name" value="Ser/Thr_kinase_AS"/>
</dbReference>
<evidence type="ECO:0000256" key="2">
    <source>
        <dbReference type="SAM" id="MobiDB-lite"/>
    </source>
</evidence>
<evidence type="ECO:0000313" key="5">
    <source>
        <dbReference type="Proteomes" id="UP000053989"/>
    </source>
</evidence>
<name>A0A0C3DUT0_9AGAM</name>
<reference evidence="4 5" key="1">
    <citation type="submission" date="2014-04" db="EMBL/GenBank/DDBJ databases">
        <authorList>
            <consortium name="DOE Joint Genome Institute"/>
            <person name="Kuo A."/>
            <person name="Kohler A."/>
            <person name="Nagy L.G."/>
            <person name="Floudas D."/>
            <person name="Copeland A."/>
            <person name="Barry K.W."/>
            <person name="Cichocki N."/>
            <person name="Veneault-Fourrey C."/>
            <person name="LaButti K."/>
            <person name="Lindquist E.A."/>
            <person name="Lipzen A."/>
            <person name="Lundell T."/>
            <person name="Morin E."/>
            <person name="Murat C."/>
            <person name="Sun H."/>
            <person name="Tunlid A."/>
            <person name="Henrissat B."/>
            <person name="Grigoriev I.V."/>
            <person name="Hibbett D.S."/>
            <person name="Martin F."/>
            <person name="Nordberg H.P."/>
            <person name="Cantor M.N."/>
            <person name="Hua S.X."/>
        </authorList>
    </citation>
    <scope>NUCLEOTIDE SEQUENCE [LARGE SCALE GENOMIC DNA]</scope>
    <source>
        <strain evidence="4 5">Foug A</strain>
    </source>
</reference>
<dbReference type="PANTHER" id="PTHR22988">
    <property type="entry name" value="MYOTONIC DYSTROPHY S/T KINASE-RELATED"/>
    <property type="match status" value="1"/>
</dbReference>
<dbReference type="Proteomes" id="UP000053989">
    <property type="component" value="Unassembled WGS sequence"/>
</dbReference>
<dbReference type="PROSITE" id="PS00108">
    <property type="entry name" value="PROTEIN_KINASE_ST"/>
    <property type="match status" value="1"/>
</dbReference>
<feature type="domain" description="Protein kinase" evidence="3">
    <location>
        <begin position="57"/>
        <end position="354"/>
    </location>
</feature>
<comment type="similarity">
    <text evidence="1">Belongs to the protein kinase superfamily. STE Ser/Thr protein kinase family. COT1 subfamily.</text>
</comment>
<feature type="region of interest" description="Disordered" evidence="2">
    <location>
        <begin position="596"/>
        <end position="636"/>
    </location>
</feature>
<dbReference type="Gene3D" id="3.30.200.20">
    <property type="entry name" value="Phosphorylase Kinase, domain 1"/>
    <property type="match status" value="1"/>
</dbReference>
<dbReference type="GO" id="GO:0004674">
    <property type="term" value="F:protein serine/threonine kinase activity"/>
    <property type="evidence" value="ECO:0007669"/>
    <property type="project" value="TreeGrafter"/>
</dbReference>
<dbReference type="InterPro" id="IPR011009">
    <property type="entry name" value="Kinase-like_dom_sf"/>
</dbReference>
<gene>
    <name evidence="4" type="ORF">SCLCIDRAFT_1217373</name>
</gene>
<dbReference type="GO" id="GO:0005856">
    <property type="term" value="C:cytoskeleton"/>
    <property type="evidence" value="ECO:0007669"/>
    <property type="project" value="TreeGrafter"/>
</dbReference>
<dbReference type="GO" id="GO:0031032">
    <property type="term" value="P:actomyosin structure organization"/>
    <property type="evidence" value="ECO:0007669"/>
    <property type="project" value="TreeGrafter"/>
</dbReference>
<dbReference type="SUPFAM" id="SSF56112">
    <property type="entry name" value="Protein kinase-like (PK-like)"/>
    <property type="match status" value="1"/>
</dbReference>
<accession>A0A0C3DUT0</accession>
<dbReference type="InParanoid" id="A0A0C3DUT0"/>
<dbReference type="InterPro" id="IPR050839">
    <property type="entry name" value="Rho-assoc_Ser/Thr_Kinase"/>
</dbReference>
<evidence type="ECO:0000313" key="4">
    <source>
        <dbReference type="EMBL" id="KIM59924.1"/>
    </source>
</evidence>
<dbReference type="PROSITE" id="PS50011">
    <property type="entry name" value="PROTEIN_KINASE_DOM"/>
    <property type="match status" value="1"/>
</dbReference>
<dbReference type="InterPro" id="IPR000719">
    <property type="entry name" value="Prot_kinase_dom"/>
</dbReference>
<proteinExistence type="inferred from homology"/>
<dbReference type="PANTHER" id="PTHR22988:SF75">
    <property type="entry name" value="MYOSIN-16-LIKE"/>
    <property type="match status" value="1"/>
</dbReference>
<feature type="region of interest" description="Disordered" evidence="2">
    <location>
        <begin position="452"/>
        <end position="485"/>
    </location>
</feature>
<organism evidence="4 5">
    <name type="scientific">Scleroderma citrinum Foug A</name>
    <dbReference type="NCBI Taxonomy" id="1036808"/>
    <lineage>
        <taxon>Eukaryota</taxon>
        <taxon>Fungi</taxon>
        <taxon>Dikarya</taxon>
        <taxon>Basidiomycota</taxon>
        <taxon>Agaricomycotina</taxon>
        <taxon>Agaricomycetes</taxon>
        <taxon>Agaricomycetidae</taxon>
        <taxon>Boletales</taxon>
        <taxon>Sclerodermatineae</taxon>
        <taxon>Sclerodermataceae</taxon>
        <taxon>Scleroderma</taxon>
    </lineage>
</organism>
<reference evidence="5" key="2">
    <citation type="submission" date="2015-01" db="EMBL/GenBank/DDBJ databases">
        <title>Evolutionary Origins and Diversification of the Mycorrhizal Mutualists.</title>
        <authorList>
            <consortium name="DOE Joint Genome Institute"/>
            <consortium name="Mycorrhizal Genomics Consortium"/>
            <person name="Kohler A."/>
            <person name="Kuo A."/>
            <person name="Nagy L.G."/>
            <person name="Floudas D."/>
            <person name="Copeland A."/>
            <person name="Barry K.W."/>
            <person name="Cichocki N."/>
            <person name="Veneault-Fourrey C."/>
            <person name="LaButti K."/>
            <person name="Lindquist E.A."/>
            <person name="Lipzen A."/>
            <person name="Lundell T."/>
            <person name="Morin E."/>
            <person name="Murat C."/>
            <person name="Riley R."/>
            <person name="Ohm R."/>
            <person name="Sun H."/>
            <person name="Tunlid A."/>
            <person name="Henrissat B."/>
            <person name="Grigoriev I.V."/>
            <person name="Hibbett D.S."/>
            <person name="Martin F."/>
        </authorList>
    </citation>
    <scope>NUCLEOTIDE SEQUENCE [LARGE SCALE GENOMIC DNA]</scope>
    <source>
        <strain evidence="5">Foug A</strain>
    </source>
</reference>
<feature type="compositionally biased region" description="Low complexity" evidence="2">
    <location>
        <begin position="626"/>
        <end position="636"/>
    </location>
</feature>
<dbReference type="Pfam" id="PF00069">
    <property type="entry name" value="Pkinase"/>
    <property type="match status" value="1"/>
</dbReference>
<dbReference type="HOGENOM" id="CLU_013540_0_0_1"/>
<dbReference type="STRING" id="1036808.A0A0C3DUT0"/>
<evidence type="ECO:0000259" key="3">
    <source>
        <dbReference type="PROSITE" id="PS50011"/>
    </source>
</evidence>
<protein>
    <recommendedName>
        <fullName evidence="3">Protein kinase domain-containing protein</fullName>
    </recommendedName>
</protein>
<sequence length="701" mass="77376">MSLPWAERKALLSSLLRAQDDEEQGLALDRVLHGQSAVGKTLTTIKIDSLRFSDRDLSVLGTLDRGQFGVIEVVNCTLDGRVYVRKSVDKLFALRTREQCSPQTERDILLLANRQDSLWAPHLLCAYQTPSQLCLVMDYAEGGTLWDVLESSPLDGKISELDVLWWAPQAVCAIHWCHSQGFAHSDIKPQNFVLTSYYRLLLIDFGSAAPLLPAEPDGSRLIPHQHCLVPCGTCDYISPEILQAHEDALVALELSDESSGTGAFPEPRSSCGLETDWWSFGAMLYELAFGITPFFAKDVRTTYLRIMDHETSLRFDKAIAMTECLRDLLSRLLTNRVNRIGRRNVMEIMDHPFFENVDWSLVGKDEMSAKVHIPQFAYSMPTGGVAGPAPDLPEDNLSQPFTFSAFFQSSSVYSSPGVSILRSASSTRRASGSSQGEAAFIGFSWGPSRDAFSLPDERTGGGPSDKLTTPRPLGPVYSRSPSVGPEKAPSTYLTAFATPIRPHNVASYHTLPRTSTIRRTAGRRVVSDREAMKQLVDCIGMSARKKVLASGRKPRIIDSFNRSLSGTFKKELRFGPTSFVVDKSYDSADFPPVNISLNIEGSESGSEGPPSPSPSPRPGSAMSVLSRQSTTPTTTVSYSSRLLSIPSISQSVITQDHSQQYSPLEWHEDAISRLEERHSELLSHLGGIQRRMDQLKALVER</sequence>
<dbReference type="GO" id="GO:0005524">
    <property type="term" value="F:ATP binding"/>
    <property type="evidence" value="ECO:0007669"/>
    <property type="project" value="InterPro"/>
</dbReference>
<dbReference type="OrthoDB" id="3359639at2759"/>
<dbReference type="SMART" id="SM00220">
    <property type="entry name" value="S_TKc"/>
    <property type="match status" value="1"/>
</dbReference>
<dbReference type="Gene3D" id="1.10.510.10">
    <property type="entry name" value="Transferase(Phosphotransferase) domain 1"/>
    <property type="match status" value="1"/>
</dbReference>
<keyword evidence="5" id="KW-1185">Reference proteome</keyword>
<dbReference type="EMBL" id="KN822068">
    <property type="protein sequence ID" value="KIM59924.1"/>
    <property type="molecule type" value="Genomic_DNA"/>
</dbReference>
<evidence type="ECO:0000256" key="1">
    <source>
        <dbReference type="ARBA" id="ARBA00038271"/>
    </source>
</evidence>
<dbReference type="GO" id="GO:0005737">
    <property type="term" value="C:cytoplasm"/>
    <property type="evidence" value="ECO:0007669"/>
    <property type="project" value="TreeGrafter"/>
</dbReference>